<accession>A0ABR8ZH70</accession>
<keyword evidence="3" id="KW-1185">Reference proteome</keyword>
<comment type="caution">
    <text evidence="2">The sequence shown here is derived from an EMBL/GenBank/DDBJ whole genome shotgun (WGS) entry which is preliminary data.</text>
</comment>
<reference evidence="2 3" key="1">
    <citation type="submission" date="2020-09" db="EMBL/GenBank/DDBJ databases">
        <title>Genome seq and assembly of Chryseobacterium sp.</title>
        <authorList>
            <person name="Chhetri G."/>
        </authorList>
    </citation>
    <scope>NUCLEOTIDE SEQUENCE [LARGE SCALE GENOMIC DNA]</scope>
    <source>
        <strain evidence="2 3">GCR10</strain>
    </source>
</reference>
<protein>
    <recommendedName>
        <fullName evidence="4">Lipocalin-like domain-containing protein</fullName>
    </recommendedName>
</protein>
<dbReference type="RefSeq" id="WP_056084753.1">
    <property type="nucleotide sequence ID" value="NZ_JACYFS010000009.1"/>
</dbReference>
<proteinExistence type="predicted"/>
<gene>
    <name evidence="2" type="ORF">IC610_18590</name>
</gene>
<evidence type="ECO:0008006" key="4">
    <source>
        <dbReference type="Google" id="ProtNLM"/>
    </source>
</evidence>
<organism evidence="2 3">
    <name type="scientific">Chryseobacterium caseinilyticum</name>
    <dbReference type="NCBI Taxonomy" id="2771428"/>
    <lineage>
        <taxon>Bacteria</taxon>
        <taxon>Pseudomonadati</taxon>
        <taxon>Bacteroidota</taxon>
        <taxon>Flavobacteriia</taxon>
        <taxon>Flavobacteriales</taxon>
        <taxon>Weeksellaceae</taxon>
        <taxon>Chryseobacterium group</taxon>
        <taxon>Chryseobacterium</taxon>
    </lineage>
</organism>
<name>A0ABR8ZH70_9FLAO</name>
<evidence type="ECO:0000256" key="1">
    <source>
        <dbReference type="SAM" id="Coils"/>
    </source>
</evidence>
<dbReference type="PROSITE" id="PS51257">
    <property type="entry name" value="PROKAR_LIPOPROTEIN"/>
    <property type="match status" value="1"/>
</dbReference>
<sequence length="189" mass="21980">MIKRSPFILLVLFLIFQSCNDKEKNLQLTERENALLEKEKLFATKEAEYQSLLKMRDSIFTEKDSTEVIKKWPAEVFGEWTGKVICTESSCSDYVIGDQRIDTWEFDSDSTQLFSKIVNKNKLVRLYSGKFENNEVKLSYKTDSTAEKTVEMNVLLNEFSPNKIRGQRTINVDNKCMAKFSVELTRNSK</sequence>
<keyword evidence="1" id="KW-0175">Coiled coil</keyword>
<dbReference type="Proteomes" id="UP000637299">
    <property type="component" value="Unassembled WGS sequence"/>
</dbReference>
<feature type="coiled-coil region" evidence="1">
    <location>
        <begin position="19"/>
        <end position="46"/>
    </location>
</feature>
<evidence type="ECO:0000313" key="2">
    <source>
        <dbReference type="EMBL" id="MBD8084419.1"/>
    </source>
</evidence>
<evidence type="ECO:0000313" key="3">
    <source>
        <dbReference type="Proteomes" id="UP000637299"/>
    </source>
</evidence>
<dbReference type="EMBL" id="JACYFS010000009">
    <property type="protein sequence ID" value="MBD8084419.1"/>
    <property type="molecule type" value="Genomic_DNA"/>
</dbReference>